<proteinExistence type="predicted"/>
<keyword evidence="2" id="KW-1185">Reference proteome</keyword>
<evidence type="ECO:0000313" key="1">
    <source>
        <dbReference type="EMBL" id="MDA1359112.1"/>
    </source>
</evidence>
<dbReference type="Proteomes" id="UP001146067">
    <property type="component" value="Unassembled WGS sequence"/>
</dbReference>
<gene>
    <name evidence="1" type="ORF">O1R50_05735</name>
</gene>
<name>A0A9X3SP92_9ACTN</name>
<dbReference type="RefSeq" id="WP_270108945.1">
    <property type="nucleotide sequence ID" value="NZ_JAPZVP010000004.1"/>
</dbReference>
<protein>
    <submittedName>
        <fullName evidence="1">Uncharacterized protein</fullName>
    </submittedName>
</protein>
<dbReference type="EMBL" id="JAPZVP010000004">
    <property type="protein sequence ID" value="MDA1359112.1"/>
    <property type="molecule type" value="Genomic_DNA"/>
</dbReference>
<accession>A0A9X3SP92</accession>
<comment type="caution">
    <text evidence="1">The sequence shown here is derived from an EMBL/GenBank/DDBJ whole genome shotgun (WGS) entry which is preliminary data.</text>
</comment>
<organism evidence="1 2">
    <name type="scientific">Glycomyces luteolus</name>
    <dbReference type="NCBI Taxonomy" id="2670330"/>
    <lineage>
        <taxon>Bacteria</taxon>
        <taxon>Bacillati</taxon>
        <taxon>Actinomycetota</taxon>
        <taxon>Actinomycetes</taxon>
        <taxon>Glycomycetales</taxon>
        <taxon>Glycomycetaceae</taxon>
        <taxon>Glycomyces</taxon>
    </lineage>
</organism>
<reference evidence="1" key="1">
    <citation type="submission" date="2022-12" db="EMBL/GenBank/DDBJ databases">
        <title>Gycomyces niveus sp.nov.,a novel actinomycete isolated from soil in Shouguan.</title>
        <authorList>
            <person name="Yang X."/>
        </authorList>
    </citation>
    <scope>NUCLEOTIDE SEQUENCE</scope>
    <source>
        <strain evidence="1">NEAU-A15</strain>
    </source>
</reference>
<dbReference type="AlphaFoldDB" id="A0A9X3SP92"/>
<evidence type="ECO:0000313" key="2">
    <source>
        <dbReference type="Proteomes" id="UP001146067"/>
    </source>
</evidence>
<sequence length="55" mass="5844">MVGIGVREAIVGDRGITGLTPEAIAAIAAEIAPIWEQQRIDRLVSRARSRAVSSD</sequence>